<evidence type="ECO:0000313" key="1">
    <source>
        <dbReference type="EMBL" id="JAH60535.1"/>
    </source>
</evidence>
<accession>A0A0E9U5U7</accession>
<proteinExistence type="predicted"/>
<organism evidence="1">
    <name type="scientific">Anguilla anguilla</name>
    <name type="common">European freshwater eel</name>
    <name type="synonym">Muraena anguilla</name>
    <dbReference type="NCBI Taxonomy" id="7936"/>
    <lineage>
        <taxon>Eukaryota</taxon>
        <taxon>Metazoa</taxon>
        <taxon>Chordata</taxon>
        <taxon>Craniata</taxon>
        <taxon>Vertebrata</taxon>
        <taxon>Euteleostomi</taxon>
        <taxon>Actinopterygii</taxon>
        <taxon>Neopterygii</taxon>
        <taxon>Teleostei</taxon>
        <taxon>Anguilliformes</taxon>
        <taxon>Anguillidae</taxon>
        <taxon>Anguilla</taxon>
    </lineage>
</organism>
<name>A0A0E9U5U7_ANGAN</name>
<reference evidence="1" key="1">
    <citation type="submission" date="2014-11" db="EMBL/GenBank/DDBJ databases">
        <authorList>
            <person name="Amaro Gonzalez C."/>
        </authorList>
    </citation>
    <scope>NUCLEOTIDE SEQUENCE</scope>
</reference>
<dbReference type="EMBL" id="GBXM01048042">
    <property type="protein sequence ID" value="JAH60535.1"/>
    <property type="molecule type" value="Transcribed_RNA"/>
</dbReference>
<sequence>MVAVSVFFLGSWIYPFVYRYPLLLNV</sequence>
<protein>
    <submittedName>
        <fullName evidence="1">Uncharacterized protein</fullName>
    </submittedName>
</protein>
<dbReference type="AlphaFoldDB" id="A0A0E9U5U7"/>
<reference evidence="1" key="2">
    <citation type="journal article" date="2015" name="Fish Shellfish Immunol.">
        <title>Early steps in the European eel (Anguilla anguilla)-Vibrio vulnificus interaction in the gills: Role of the RtxA13 toxin.</title>
        <authorList>
            <person name="Callol A."/>
            <person name="Pajuelo D."/>
            <person name="Ebbesson L."/>
            <person name="Teles M."/>
            <person name="MacKenzie S."/>
            <person name="Amaro C."/>
        </authorList>
    </citation>
    <scope>NUCLEOTIDE SEQUENCE</scope>
</reference>